<evidence type="ECO:0000313" key="4">
    <source>
        <dbReference type="EMBL" id="STZ00687.1"/>
    </source>
</evidence>
<name>A0A1B8PVI7_MORLA</name>
<reference evidence="7" key="2">
    <citation type="submission" date="2017-03" db="EMBL/GenBank/DDBJ databases">
        <title>Draft genome sequence of Moraxella equi CCUG 4950T type strain.</title>
        <authorList>
            <person name="Salva-Serra F."/>
            <person name="Engstrom-Jakobsson H."/>
            <person name="Thorell K."/>
            <person name="Jaen-Luchoro D."/>
            <person name="Gonzales-Siles L."/>
            <person name="Karlsson R."/>
            <person name="Yazdan S."/>
            <person name="Boulund F."/>
            <person name="Johnning A."/>
            <person name="Engstrand L."/>
            <person name="Kristiansson E."/>
            <person name="Moore E."/>
        </authorList>
    </citation>
    <scope>NUCLEOTIDE SEQUENCE [LARGE SCALE GENOMIC DNA]</scope>
    <source>
        <strain evidence="7">CCUG 4441</strain>
    </source>
</reference>
<evidence type="ECO:0000259" key="1">
    <source>
        <dbReference type="Pfam" id="PF04965"/>
    </source>
</evidence>
<evidence type="ECO:0000313" key="8">
    <source>
        <dbReference type="Proteomes" id="UP000254107"/>
    </source>
</evidence>
<dbReference type="Proteomes" id="UP000092607">
    <property type="component" value="Unassembled WGS sequence"/>
</dbReference>
<accession>A0A1B8PVI7</accession>
<dbReference type="PANTHER" id="PTHR38595:SF1">
    <property type="entry name" value="TYPE VI SECRETION SYSTEM COMPONENT TSSE1"/>
    <property type="match status" value="1"/>
</dbReference>
<feature type="domain" description="IraD/Gp25-like" evidence="1">
    <location>
        <begin position="25"/>
        <end position="130"/>
    </location>
</feature>
<dbReference type="Gene3D" id="3.10.450.40">
    <property type="match status" value="1"/>
</dbReference>
<dbReference type="SUPFAM" id="SSF160719">
    <property type="entry name" value="gpW/gp25-like"/>
    <property type="match status" value="1"/>
</dbReference>
<dbReference type="Pfam" id="PF04965">
    <property type="entry name" value="GPW_gp25"/>
    <property type="match status" value="1"/>
</dbReference>
<evidence type="ECO:0000313" key="7">
    <source>
        <dbReference type="Proteomes" id="UP000191025"/>
    </source>
</evidence>
<organism evidence="2 6">
    <name type="scientific">Moraxella lacunata</name>
    <dbReference type="NCBI Taxonomy" id="477"/>
    <lineage>
        <taxon>Bacteria</taxon>
        <taxon>Pseudomonadati</taxon>
        <taxon>Pseudomonadota</taxon>
        <taxon>Gammaproteobacteria</taxon>
        <taxon>Moraxellales</taxon>
        <taxon>Moraxellaceae</taxon>
        <taxon>Moraxella</taxon>
    </lineage>
</organism>
<dbReference type="RefSeq" id="WP_062500995.1">
    <property type="nucleotide sequence ID" value="NZ_JARDJM010000069.1"/>
</dbReference>
<dbReference type="EMBL" id="LZMS01000115">
    <property type="protein sequence ID" value="OBX59240.1"/>
    <property type="molecule type" value="Genomic_DNA"/>
</dbReference>
<dbReference type="Proteomes" id="UP000191025">
    <property type="component" value="Unassembled WGS sequence"/>
</dbReference>
<gene>
    <name evidence="2" type="ORF">A9309_11705</name>
    <name evidence="3" type="ORF">B5J94_07680</name>
    <name evidence="4" type="ORF">NCTC7911_02097</name>
    <name evidence="5" type="ORF">NCTC7911_02150</name>
</gene>
<evidence type="ECO:0000313" key="2">
    <source>
        <dbReference type="EMBL" id="OBX59240.1"/>
    </source>
</evidence>
<reference evidence="4 8" key="4">
    <citation type="submission" date="2018-06" db="EMBL/GenBank/DDBJ databases">
        <authorList>
            <consortium name="Pathogen Informatics"/>
            <person name="Doyle S."/>
        </authorList>
    </citation>
    <scope>NUCLEOTIDE SEQUENCE [LARGE SCALE GENOMIC DNA]</scope>
    <source>
        <strain evidence="4 8">NCTC7911</strain>
    </source>
</reference>
<proteinExistence type="predicted"/>
<dbReference type="GeneID" id="302270687"/>
<dbReference type="EMBL" id="UGQC01000001">
    <property type="protein sequence ID" value="STZ00687.1"/>
    <property type="molecule type" value="Genomic_DNA"/>
</dbReference>
<dbReference type="PANTHER" id="PTHR38595">
    <property type="entry name" value="CYTOPLASMIC PROTEIN-RELATED"/>
    <property type="match status" value="1"/>
</dbReference>
<dbReference type="EMBL" id="MXAN01000052">
    <property type="protein sequence ID" value="OPH36132.1"/>
    <property type="molecule type" value="Genomic_DNA"/>
</dbReference>
<reference evidence="3" key="3">
    <citation type="submission" date="2017-03" db="EMBL/GenBank/DDBJ databases">
        <authorList>
            <person name="Afonso C.L."/>
            <person name="Miller P.J."/>
            <person name="Scott M.A."/>
            <person name="Spackman E."/>
            <person name="Goraichik I."/>
            <person name="Dimitrov K.M."/>
            <person name="Suarez D.L."/>
            <person name="Swayne D.E."/>
        </authorList>
    </citation>
    <scope>NUCLEOTIDE SEQUENCE</scope>
    <source>
        <strain evidence="3">CCUG 4441</strain>
    </source>
</reference>
<dbReference type="Proteomes" id="UP000254107">
    <property type="component" value="Unassembled WGS sequence"/>
</dbReference>
<dbReference type="InterPro" id="IPR053176">
    <property type="entry name" value="T6SS_TssE1-like"/>
</dbReference>
<dbReference type="EMBL" id="UGQC01000001">
    <property type="protein sequence ID" value="STZ00740.1"/>
    <property type="molecule type" value="Genomic_DNA"/>
</dbReference>
<dbReference type="InterPro" id="IPR007048">
    <property type="entry name" value="IraD/Gp25-like"/>
</dbReference>
<keyword evidence="8" id="KW-1185">Reference proteome</keyword>
<sequence length="151" mass="17108">MANNTASIYDRLMQYTSGASISHSQLREFVIRDLLSLLNTASYYTDNHAYFSQNETYHCVMNYGIHPLSGKRASEINWLDVESNITASIRAFESRILPESLEVKCLTKHADDILHNQVSIQITGLIRSSPHPERFVLTTKLDLETGSFNPT</sequence>
<protein>
    <submittedName>
        <fullName evidence="4">Type VI secretion system lysozyme-like protein</fullName>
    </submittedName>
</protein>
<reference evidence="2 6" key="1">
    <citation type="submission" date="2016-06" db="EMBL/GenBank/DDBJ databases">
        <title>Draft genome of Moraxella lacunata CCUG 57757A.</title>
        <authorList>
            <person name="Salva-Serra F."/>
            <person name="Engstrom-Jakobsson H."/>
            <person name="Thorell K."/>
            <person name="Gonzales-Siles L."/>
            <person name="Karlsson R."/>
            <person name="Boulund F."/>
            <person name="Engstrand L."/>
            <person name="Kristiansson E."/>
            <person name="Moore E."/>
        </authorList>
    </citation>
    <scope>NUCLEOTIDE SEQUENCE [LARGE SCALE GENOMIC DNA]</scope>
    <source>
        <strain evidence="2 6">CCUG 57757A</strain>
    </source>
</reference>
<evidence type="ECO:0000313" key="5">
    <source>
        <dbReference type="EMBL" id="STZ00740.1"/>
    </source>
</evidence>
<dbReference type="AlphaFoldDB" id="A0A1B8PVI7"/>
<evidence type="ECO:0000313" key="3">
    <source>
        <dbReference type="EMBL" id="OPH36132.1"/>
    </source>
</evidence>
<evidence type="ECO:0000313" key="6">
    <source>
        <dbReference type="Proteomes" id="UP000092607"/>
    </source>
</evidence>
<dbReference type="OrthoDB" id="119583at2"/>